<dbReference type="PROSITE" id="PS51379">
    <property type="entry name" value="4FE4S_FER_2"/>
    <property type="match status" value="1"/>
</dbReference>
<evidence type="ECO:0000256" key="1">
    <source>
        <dbReference type="ARBA" id="ARBA00022723"/>
    </source>
</evidence>
<keyword evidence="3" id="KW-0411">Iron-sulfur</keyword>
<dbReference type="CDD" id="cd19100">
    <property type="entry name" value="AKR_unchar"/>
    <property type="match status" value="1"/>
</dbReference>
<dbReference type="GO" id="GO:0046872">
    <property type="term" value="F:metal ion binding"/>
    <property type="evidence" value="ECO:0007669"/>
    <property type="project" value="UniProtKB-KW"/>
</dbReference>
<dbReference type="GO" id="GO:0051536">
    <property type="term" value="F:iron-sulfur cluster binding"/>
    <property type="evidence" value="ECO:0007669"/>
    <property type="project" value="UniProtKB-KW"/>
</dbReference>
<dbReference type="GeneID" id="90995639"/>
<dbReference type="PRINTS" id="PR00069">
    <property type="entry name" value="ALDKETRDTASE"/>
</dbReference>
<keyword evidence="1" id="KW-0479">Metal-binding</keyword>
<sequence>MEKRILGKTNLEVSTIGFGGIPIQRVDNEMAVKLIEESYNRGINFIDTARGYNDSESLIGQALERIGRDKFILATKSMKRDYKGILEELSISLKNLRTDYIDLFQFHNIRSFEELDFILSENGAFKALKEAKEKGVIKEIGITSHSPEILDKAIDIGGFSTIQCPYNPVERQAEEVFKKAKEMNIGVIVMKPLAGGAITNGELSLRFIVDNPNISVVIPGMDTLEQVSSNALVGINKRKLTVEEEEILREESKSLGSQFCRRCGYCLPCPQGIDIPVQFLMEGYYTRYDLKDWAKSRYDAMEKRAVHCVECGLCETKCPYNLPIRKMLKNVVEKLG</sequence>
<dbReference type="RefSeq" id="WP_072974430.1">
    <property type="nucleotide sequence ID" value="NZ_FQTY01000004.1"/>
</dbReference>
<name>A0A1M4UZK6_9FIRM</name>
<dbReference type="SUPFAM" id="SSF51430">
    <property type="entry name" value="NAD(P)-linked oxidoreductase"/>
    <property type="match status" value="1"/>
</dbReference>
<feature type="domain" description="4Fe-4S ferredoxin-type" evidence="4">
    <location>
        <begin position="299"/>
        <end position="328"/>
    </location>
</feature>
<keyword evidence="2" id="KW-0408">Iron</keyword>
<dbReference type="PANTHER" id="PTHR43312:SF1">
    <property type="entry name" value="NADP-DEPENDENT OXIDOREDUCTASE DOMAIN-CONTAINING PROTEIN"/>
    <property type="match status" value="1"/>
</dbReference>
<dbReference type="InterPro" id="IPR017900">
    <property type="entry name" value="4Fe4S_Fe_S_CS"/>
</dbReference>
<dbReference type="InterPro" id="IPR017896">
    <property type="entry name" value="4Fe4S_Fe-S-bd"/>
</dbReference>
<dbReference type="Gene3D" id="3.20.20.100">
    <property type="entry name" value="NADP-dependent oxidoreductase domain"/>
    <property type="match status" value="1"/>
</dbReference>
<dbReference type="EMBL" id="FQTY01000004">
    <property type="protein sequence ID" value="SHE62112.1"/>
    <property type="molecule type" value="Genomic_DNA"/>
</dbReference>
<evidence type="ECO:0000313" key="6">
    <source>
        <dbReference type="Proteomes" id="UP000184114"/>
    </source>
</evidence>
<dbReference type="STRING" id="1123404.SAMN02745784_01273"/>
<dbReference type="Pfam" id="PF13534">
    <property type="entry name" value="Fer4_17"/>
    <property type="match status" value="1"/>
</dbReference>
<gene>
    <name evidence="5" type="ORF">SAMN02745784_01273</name>
</gene>
<proteinExistence type="predicted"/>
<dbReference type="PROSITE" id="PS00198">
    <property type="entry name" value="4FE4S_FER_1"/>
    <property type="match status" value="1"/>
</dbReference>
<evidence type="ECO:0000313" key="5">
    <source>
        <dbReference type="EMBL" id="SHE62112.1"/>
    </source>
</evidence>
<dbReference type="InterPro" id="IPR053135">
    <property type="entry name" value="AKR2_Oxidoreductase"/>
</dbReference>
<protein>
    <submittedName>
        <fullName evidence="5">Predicted oxidoreductase of the aldo/keto reductase family</fullName>
    </submittedName>
</protein>
<dbReference type="InterPro" id="IPR020471">
    <property type="entry name" value="AKR"/>
</dbReference>
<dbReference type="InterPro" id="IPR036812">
    <property type="entry name" value="NAD(P)_OxRdtase_dom_sf"/>
</dbReference>
<evidence type="ECO:0000259" key="4">
    <source>
        <dbReference type="PROSITE" id="PS51379"/>
    </source>
</evidence>
<reference evidence="6" key="1">
    <citation type="submission" date="2016-11" db="EMBL/GenBank/DDBJ databases">
        <authorList>
            <person name="Varghese N."/>
            <person name="Submissions S."/>
        </authorList>
    </citation>
    <scope>NUCLEOTIDE SEQUENCE [LARGE SCALE GENOMIC DNA]</scope>
    <source>
        <strain evidence="6">DSM 18095</strain>
    </source>
</reference>
<dbReference type="AlphaFoldDB" id="A0A1M4UZK6"/>
<accession>A0A1M4UZK6</accession>
<evidence type="ECO:0000256" key="2">
    <source>
        <dbReference type="ARBA" id="ARBA00023004"/>
    </source>
</evidence>
<organism evidence="5 6">
    <name type="scientific">Tissierella praeacuta DSM 18095</name>
    <dbReference type="NCBI Taxonomy" id="1123404"/>
    <lineage>
        <taxon>Bacteria</taxon>
        <taxon>Bacillati</taxon>
        <taxon>Bacillota</taxon>
        <taxon>Tissierellia</taxon>
        <taxon>Tissierellales</taxon>
        <taxon>Tissierellaceae</taxon>
        <taxon>Tissierella</taxon>
    </lineage>
</organism>
<dbReference type="InterPro" id="IPR023210">
    <property type="entry name" value="NADP_OxRdtase_dom"/>
</dbReference>
<dbReference type="SUPFAM" id="SSF46548">
    <property type="entry name" value="alpha-helical ferredoxin"/>
    <property type="match status" value="1"/>
</dbReference>
<keyword evidence="6" id="KW-1185">Reference proteome</keyword>
<dbReference type="Proteomes" id="UP000184114">
    <property type="component" value="Unassembled WGS sequence"/>
</dbReference>
<dbReference type="Pfam" id="PF00248">
    <property type="entry name" value="Aldo_ket_red"/>
    <property type="match status" value="1"/>
</dbReference>
<dbReference type="GO" id="GO:0016491">
    <property type="term" value="F:oxidoreductase activity"/>
    <property type="evidence" value="ECO:0007669"/>
    <property type="project" value="InterPro"/>
</dbReference>
<dbReference type="PANTHER" id="PTHR43312">
    <property type="entry name" value="D-THREO-ALDOSE 1-DEHYDROGENASE"/>
    <property type="match status" value="1"/>
</dbReference>
<evidence type="ECO:0000256" key="3">
    <source>
        <dbReference type="ARBA" id="ARBA00023014"/>
    </source>
</evidence>